<dbReference type="Pfam" id="PF00085">
    <property type="entry name" value="Thioredoxin"/>
    <property type="match status" value="1"/>
</dbReference>
<gene>
    <name evidence="3" type="ORF">ACHHYP_16274</name>
</gene>
<reference evidence="3 4" key="1">
    <citation type="journal article" date="2014" name="Genome Biol. Evol.">
        <title>The secreted proteins of Achlya hypogyna and Thraustotheca clavata identify the ancestral oomycete secretome and reveal gene acquisitions by horizontal gene transfer.</title>
        <authorList>
            <person name="Misner I."/>
            <person name="Blouin N."/>
            <person name="Leonard G."/>
            <person name="Richards T.A."/>
            <person name="Lane C.E."/>
        </authorList>
    </citation>
    <scope>NUCLEOTIDE SEQUENCE [LARGE SCALE GENOMIC DNA]</scope>
    <source>
        <strain evidence="3 4">ATCC 48635</strain>
    </source>
</reference>
<dbReference type="OrthoDB" id="2121326at2759"/>
<proteinExistence type="predicted"/>
<dbReference type="InterPro" id="IPR013766">
    <property type="entry name" value="Thioredoxin_domain"/>
</dbReference>
<dbReference type="STRING" id="1202772.A0A1V9Y980"/>
<dbReference type="EMBL" id="JNBR01002507">
    <property type="protein sequence ID" value="OQR82287.1"/>
    <property type="molecule type" value="Genomic_DNA"/>
</dbReference>
<dbReference type="SUPFAM" id="SSF52833">
    <property type="entry name" value="Thioredoxin-like"/>
    <property type="match status" value="1"/>
</dbReference>
<dbReference type="PROSITE" id="PS00194">
    <property type="entry name" value="THIOREDOXIN_1"/>
    <property type="match status" value="1"/>
</dbReference>
<feature type="domain" description="Thioredoxin" evidence="2">
    <location>
        <begin position="9"/>
        <end position="134"/>
    </location>
</feature>
<sequence>MIRISSVTASISRAAPLRRSFSRAVSSRVQVLDADSQYTDLIAKPTKSVVYFTAAWCGPCKMISPIYAELSNEFTDIEFAKVDVDELDETAAKAGVRAMPTFHFYANGKLQQSLGFAGADPKQLFNNVKKLKEL</sequence>
<dbReference type="CDD" id="cd02947">
    <property type="entry name" value="TRX_family"/>
    <property type="match status" value="1"/>
</dbReference>
<name>A0A1V9Y980_ACHHY</name>
<dbReference type="Proteomes" id="UP000243579">
    <property type="component" value="Unassembled WGS sequence"/>
</dbReference>
<organism evidence="3 4">
    <name type="scientific">Achlya hypogyna</name>
    <name type="common">Oomycete</name>
    <name type="synonym">Protoachlya hypogyna</name>
    <dbReference type="NCBI Taxonomy" id="1202772"/>
    <lineage>
        <taxon>Eukaryota</taxon>
        <taxon>Sar</taxon>
        <taxon>Stramenopiles</taxon>
        <taxon>Oomycota</taxon>
        <taxon>Saprolegniomycetes</taxon>
        <taxon>Saprolegniales</taxon>
        <taxon>Achlyaceae</taxon>
        <taxon>Achlya</taxon>
    </lineage>
</organism>
<dbReference type="PROSITE" id="PS51352">
    <property type="entry name" value="THIOREDOXIN_2"/>
    <property type="match status" value="1"/>
</dbReference>
<dbReference type="InterPro" id="IPR036249">
    <property type="entry name" value="Thioredoxin-like_sf"/>
</dbReference>
<dbReference type="Gene3D" id="3.40.30.10">
    <property type="entry name" value="Glutaredoxin"/>
    <property type="match status" value="1"/>
</dbReference>
<accession>A0A1V9Y980</accession>
<protein>
    <recommendedName>
        <fullName evidence="2">Thioredoxin domain-containing protein</fullName>
    </recommendedName>
</protein>
<evidence type="ECO:0000259" key="2">
    <source>
        <dbReference type="PROSITE" id="PS51352"/>
    </source>
</evidence>
<evidence type="ECO:0000313" key="3">
    <source>
        <dbReference type="EMBL" id="OQR82287.1"/>
    </source>
</evidence>
<evidence type="ECO:0000256" key="1">
    <source>
        <dbReference type="ARBA" id="ARBA00023157"/>
    </source>
</evidence>
<keyword evidence="1" id="KW-1015">Disulfide bond</keyword>
<comment type="caution">
    <text evidence="3">The sequence shown here is derived from an EMBL/GenBank/DDBJ whole genome shotgun (WGS) entry which is preliminary data.</text>
</comment>
<dbReference type="FunFam" id="3.40.30.10:FF:000245">
    <property type="entry name" value="Thioredoxin"/>
    <property type="match status" value="1"/>
</dbReference>
<dbReference type="InterPro" id="IPR017937">
    <property type="entry name" value="Thioredoxin_CS"/>
</dbReference>
<dbReference type="AlphaFoldDB" id="A0A1V9Y980"/>
<dbReference type="PANTHER" id="PTHR46115">
    <property type="entry name" value="THIOREDOXIN-LIKE PROTEIN 1"/>
    <property type="match status" value="1"/>
</dbReference>
<dbReference type="PRINTS" id="PR00421">
    <property type="entry name" value="THIOREDOXIN"/>
</dbReference>
<evidence type="ECO:0000313" key="4">
    <source>
        <dbReference type="Proteomes" id="UP000243579"/>
    </source>
</evidence>
<keyword evidence="4" id="KW-1185">Reference proteome</keyword>